<evidence type="ECO:0000313" key="5">
    <source>
        <dbReference type="Proteomes" id="UP000192801"/>
    </source>
</evidence>
<dbReference type="Pfam" id="PF00440">
    <property type="entry name" value="TetR_N"/>
    <property type="match status" value="1"/>
</dbReference>
<dbReference type="GO" id="GO:0000976">
    <property type="term" value="F:transcription cis-regulatory region binding"/>
    <property type="evidence" value="ECO:0007669"/>
    <property type="project" value="TreeGrafter"/>
</dbReference>
<sequence>MTTSDAPTGVIPPRQARSRAALERLLAAAREVLATQGFDEFTIAAVAERAGVSVGGVYRRFTGKEQLLEAVIDGALEDLQTTIAGALSARAPGIDGVLDAFTHGFAEYLARVGPLYTAVLSAPRPADRHESGLAAIAGVQRLFFDAALPHSAEITHPSPSTALTTAMRTVLAAGVHRAAVAPWWPDGLGWDQWADEITAMTTAYLTA</sequence>
<evidence type="ECO:0000313" key="4">
    <source>
        <dbReference type="EMBL" id="ORA67350.1"/>
    </source>
</evidence>
<dbReference type="SUPFAM" id="SSF46689">
    <property type="entry name" value="Homeodomain-like"/>
    <property type="match status" value="1"/>
</dbReference>
<dbReference type="STRING" id="444597.BST26_16060"/>
<keyword evidence="5" id="KW-1185">Reference proteome</keyword>
<keyword evidence="3" id="KW-0804">Transcription</keyword>
<keyword evidence="2" id="KW-0238">DNA-binding</keyword>
<dbReference type="AlphaFoldDB" id="A0A1X0D6I6"/>
<dbReference type="PANTHER" id="PTHR30055:SF234">
    <property type="entry name" value="HTH-TYPE TRANSCRIPTIONAL REGULATOR BETI"/>
    <property type="match status" value="1"/>
</dbReference>
<proteinExistence type="predicted"/>
<dbReference type="InterPro" id="IPR023772">
    <property type="entry name" value="DNA-bd_HTH_TetR-type_CS"/>
</dbReference>
<dbReference type="PANTHER" id="PTHR30055">
    <property type="entry name" value="HTH-TYPE TRANSCRIPTIONAL REGULATOR RUTR"/>
    <property type="match status" value="1"/>
</dbReference>
<dbReference type="InterPro" id="IPR001647">
    <property type="entry name" value="HTH_TetR"/>
</dbReference>
<comment type="caution">
    <text evidence="4">The sequence shown here is derived from an EMBL/GenBank/DDBJ whole genome shotgun (WGS) entry which is preliminary data.</text>
</comment>
<protein>
    <submittedName>
        <fullName evidence="4">Uncharacterized protein</fullName>
    </submittedName>
</protein>
<dbReference type="PROSITE" id="PS01081">
    <property type="entry name" value="HTH_TETR_1"/>
    <property type="match status" value="1"/>
</dbReference>
<organism evidence="4 5">
    <name type="scientific">Mycolicibacterium insubricum</name>
    <dbReference type="NCBI Taxonomy" id="444597"/>
    <lineage>
        <taxon>Bacteria</taxon>
        <taxon>Bacillati</taxon>
        <taxon>Actinomycetota</taxon>
        <taxon>Actinomycetes</taxon>
        <taxon>Mycobacteriales</taxon>
        <taxon>Mycobacteriaceae</taxon>
        <taxon>Mycolicibacterium</taxon>
    </lineage>
</organism>
<accession>A0A1X0D6I6</accession>
<dbReference type="RefSeq" id="WP_083032323.1">
    <property type="nucleotide sequence ID" value="NZ_AP022618.1"/>
</dbReference>
<gene>
    <name evidence="4" type="ORF">BST26_16060</name>
</gene>
<dbReference type="OrthoDB" id="5242390at2"/>
<dbReference type="GO" id="GO:0003700">
    <property type="term" value="F:DNA-binding transcription factor activity"/>
    <property type="evidence" value="ECO:0007669"/>
    <property type="project" value="TreeGrafter"/>
</dbReference>
<dbReference type="PRINTS" id="PR00455">
    <property type="entry name" value="HTHTETR"/>
</dbReference>
<evidence type="ECO:0000256" key="2">
    <source>
        <dbReference type="ARBA" id="ARBA00023125"/>
    </source>
</evidence>
<dbReference type="Proteomes" id="UP000192801">
    <property type="component" value="Unassembled WGS sequence"/>
</dbReference>
<evidence type="ECO:0000256" key="3">
    <source>
        <dbReference type="ARBA" id="ARBA00023163"/>
    </source>
</evidence>
<keyword evidence="1" id="KW-0805">Transcription regulation</keyword>
<dbReference type="InterPro" id="IPR009057">
    <property type="entry name" value="Homeodomain-like_sf"/>
</dbReference>
<dbReference type="Gene3D" id="1.10.357.10">
    <property type="entry name" value="Tetracycline Repressor, domain 2"/>
    <property type="match status" value="1"/>
</dbReference>
<name>A0A1X0D6I6_9MYCO</name>
<dbReference type="InterPro" id="IPR050109">
    <property type="entry name" value="HTH-type_TetR-like_transc_reg"/>
</dbReference>
<evidence type="ECO:0000256" key="1">
    <source>
        <dbReference type="ARBA" id="ARBA00023015"/>
    </source>
</evidence>
<dbReference type="EMBL" id="MVHS01000044">
    <property type="protein sequence ID" value="ORA67350.1"/>
    <property type="molecule type" value="Genomic_DNA"/>
</dbReference>
<reference evidence="4 5" key="1">
    <citation type="submission" date="2016-12" db="EMBL/GenBank/DDBJ databases">
        <title>The new phylogeny of genus Mycobacterium.</title>
        <authorList>
            <person name="Tortoli E."/>
            <person name="Trovato A."/>
            <person name="Cirillo D.M."/>
        </authorList>
    </citation>
    <scope>NUCLEOTIDE SEQUENCE [LARGE SCALE GENOMIC DNA]</scope>
    <source>
        <strain evidence="4 5">DSM 45130</strain>
    </source>
</reference>
<dbReference type="PROSITE" id="PS50977">
    <property type="entry name" value="HTH_TETR_2"/>
    <property type="match status" value="1"/>
</dbReference>